<sequence>MCKISKCTTINFSMNNKNKRIVHKLGVVNLLGLNFNQVQVFVLLALIAQITGCSGITNLAT</sequence>
<reference evidence="2" key="1">
    <citation type="journal article" date="2019" name="Int. J. Syst. Evol. Microbiol.">
        <title>The Global Catalogue of Microorganisms (GCM) 10K type strain sequencing project: providing services to taxonomists for standard genome sequencing and annotation.</title>
        <authorList>
            <consortium name="The Broad Institute Genomics Platform"/>
            <consortium name="The Broad Institute Genome Sequencing Center for Infectious Disease"/>
            <person name="Wu L."/>
            <person name="Ma J."/>
        </authorList>
    </citation>
    <scope>NUCLEOTIDE SEQUENCE [LARGE SCALE GENOMIC DNA]</scope>
    <source>
        <strain evidence="2">CGMCC 1.15922</strain>
    </source>
</reference>
<organism evidence="1 2">
    <name type="scientific">Thalassotalea profundi</name>
    <dbReference type="NCBI Taxonomy" id="2036687"/>
    <lineage>
        <taxon>Bacteria</taxon>
        <taxon>Pseudomonadati</taxon>
        <taxon>Pseudomonadota</taxon>
        <taxon>Gammaproteobacteria</taxon>
        <taxon>Alteromonadales</taxon>
        <taxon>Colwelliaceae</taxon>
        <taxon>Thalassotalea</taxon>
    </lineage>
</organism>
<dbReference type="Proteomes" id="UP000626370">
    <property type="component" value="Unassembled WGS sequence"/>
</dbReference>
<dbReference type="EMBL" id="BNAH01000008">
    <property type="protein sequence ID" value="GHE92736.1"/>
    <property type="molecule type" value="Genomic_DNA"/>
</dbReference>
<comment type="caution">
    <text evidence="1">The sequence shown here is derived from an EMBL/GenBank/DDBJ whole genome shotgun (WGS) entry which is preliminary data.</text>
</comment>
<proteinExistence type="predicted"/>
<accession>A0ABQ3IW42</accession>
<keyword evidence="2" id="KW-1185">Reference proteome</keyword>
<evidence type="ECO:0000313" key="1">
    <source>
        <dbReference type="EMBL" id="GHE92736.1"/>
    </source>
</evidence>
<gene>
    <name evidence="1" type="ORF">GCM10011501_22830</name>
</gene>
<evidence type="ECO:0000313" key="2">
    <source>
        <dbReference type="Proteomes" id="UP000626370"/>
    </source>
</evidence>
<name>A0ABQ3IW42_9GAMM</name>
<protein>
    <submittedName>
        <fullName evidence="1">Uncharacterized protein</fullName>
    </submittedName>
</protein>